<keyword evidence="9" id="KW-0597">Phosphoprotein</keyword>
<dbReference type="Proteomes" id="UP000325785">
    <property type="component" value="Chromosome"/>
</dbReference>
<dbReference type="CDD" id="cd07302">
    <property type="entry name" value="CHD"/>
    <property type="match status" value="1"/>
</dbReference>
<dbReference type="Gene3D" id="3.30.70.1230">
    <property type="entry name" value="Nucleotide cyclase"/>
    <property type="match status" value="1"/>
</dbReference>
<dbReference type="InterPro" id="IPR011006">
    <property type="entry name" value="CheY-like_superfamily"/>
</dbReference>
<dbReference type="GO" id="GO:0000155">
    <property type="term" value="F:phosphorelay sensor kinase activity"/>
    <property type="evidence" value="ECO:0007669"/>
    <property type="project" value="InterPro"/>
</dbReference>
<keyword evidence="7" id="KW-0472">Membrane</keyword>
<dbReference type="Pfam" id="PF00072">
    <property type="entry name" value="Response_reg"/>
    <property type="match status" value="1"/>
</dbReference>
<dbReference type="AlphaFoldDB" id="A0A0T5P3B0"/>
<dbReference type="GO" id="GO:0004383">
    <property type="term" value="F:guanylate cyclase activity"/>
    <property type="evidence" value="ECO:0007669"/>
    <property type="project" value="TreeGrafter"/>
</dbReference>
<dbReference type="Proteomes" id="UP000051401">
    <property type="component" value="Unassembled WGS sequence"/>
</dbReference>
<dbReference type="Gene3D" id="1.10.287.130">
    <property type="match status" value="1"/>
</dbReference>
<evidence type="ECO:0000256" key="3">
    <source>
        <dbReference type="ARBA" id="ARBA00012438"/>
    </source>
</evidence>
<evidence type="ECO:0000313" key="13">
    <source>
        <dbReference type="EMBL" id="QEW25262.1"/>
    </source>
</evidence>
<keyword evidence="4" id="KW-0812">Transmembrane</keyword>
<evidence type="ECO:0000256" key="1">
    <source>
        <dbReference type="ARBA" id="ARBA00000085"/>
    </source>
</evidence>
<dbReference type="SMART" id="SM00044">
    <property type="entry name" value="CYCc"/>
    <property type="match status" value="1"/>
</dbReference>
<evidence type="ECO:0000256" key="5">
    <source>
        <dbReference type="ARBA" id="ARBA00022741"/>
    </source>
</evidence>
<evidence type="ECO:0000256" key="9">
    <source>
        <dbReference type="PROSITE-ProRule" id="PRU00169"/>
    </source>
</evidence>
<evidence type="ECO:0000313" key="12">
    <source>
        <dbReference type="EMBL" id="KRS15542.1"/>
    </source>
</evidence>
<dbReference type="GO" id="GO:0001653">
    <property type="term" value="F:peptide receptor activity"/>
    <property type="evidence" value="ECO:0007669"/>
    <property type="project" value="TreeGrafter"/>
</dbReference>
<dbReference type="EC" id="2.7.13.3" evidence="3"/>
<dbReference type="SMART" id="SM00388">
    <property type="entry name" value="HisKA"/>
    <property type="match status" value="1"/>
</dbReference>
<dbReference type="STRING" id="540747.SAMN04488031_106150"/>
<evidence type="ECO:0000313" key="15">
    <source>
        <dbReference type="Proteomes" id="UP000325785"/>
    </source>
</evidence>
<reference evidence="12 14" key="1">
    <citation type="submission" date="2015-04" db="EMBL/GenBank/DDBJ databases">
        <title>The draft genome sequence of Roseovarius indicus B108T.</title>
        <authorList>
            <person name="Li G."/>
            <person name="Lai Q."/>
            <person name="Shao Z."/>
            <person name="Yan P."/>
        </authorList>
    </citation>
    <scope>NUCLEOTIDE SEQUENCE [LARGE SCALE GENOMIC DNA]</scope>
    <source>
        <strain evidence="12 14">B108</strain>
    </source>
</reference>
<dbReference type="InterPro" id="IPR036097">
    <property type="entry name" value="HisK_dim/P_sf"/>
</dbReference>
<gene>
    <name evidence="13" type="primary">cya_1</name>
    <name evidence="13" type="ORF">RIdsm_01048</name>
    <name evidence="12" type="ORF">XM52_23295</name>
</gene>
<dbReference type="SMART" id="SM00448">
    <property type="entry name" value="REC"/>
    <property type="match status" value="1"/>
</dbReference>
<organism evidence="12 14">
    <name type="scientific">Roseovarius indicus</name>
    <dbReference type="NCBI Taxonomy" id="540747"/>
    <lineage>
        <taxon>Bacteria</taxon>
        <taxon>Pseudomonadati</taxon>
        <taxon>Pseudomonadota</taxon>
        <taxon>Alphaproteobacteria</taxon>
        <taxon>Rhodobacterales</taxon>
        <taxon>Roseobacteraceae</taxon>
        <taxon>Roseovarius</taxon>
    </lineage>
</organism>
<dbReference type="SUPFAM" id="SSF47384">
    <property type="entry name" value="Homodimeric domain of signal transducing histidine kinase"/>
    <property type="match status" value="1"/>
</dbReference>
<feature type="modified residue" description="4-aspartylphosphate" evidence="9">
    <location>
        <position position="224"/>
    </location>
</feature>
<evidence type="ECO:0000259" key="11">
    <source>
        <dbReference type="PROSITE" id="PS50125"/>
    </source>
</evidence>
<name>A0A0T5P3B0_9RHOB</name>
<keyword evidence="5" id="KW-0547">Nucleotide-binding</keyword>
<dbReference type="PROSITE" id="PS50110">
    <property type="entry name" value="RESPONSE_REGULATORY"/>
    <property type="match status" value="1"/>
</dbReference>
<dbReference type="InterPro" id="IPR001054">
    <property type="entry name" value="A/G_cyclase"/>
</dbReference>
<dbReference type="EMBL" id="CP031598">
    <property type="protein sequence ID" value="QEW25262.1"/>
    <property type="molecule type" value="Genomic_DNA"/>
</dbReference>
<keyword evidence="8 13" id="KW-0456">Lyase</keyword>
<dbReference type="EMBL" id="LAXI01000021">
    <property type="protein sequence ID" value="KRS15542.1"/>
    <property type="molecule type" value="Genomic_DNA"/>
</dbReference>
<comment type="catalytic activity">
    <reaction evidence="1">
        <text>ATP + protein L-histidine = ADP + protein N-phospho-L-histidine.</text>
        <dbReference type="EC" id="2.7.13.3"/>
    </reaction>
</comment>
<dbReference type="PANTHER" id="PTHR11920">
    <property type="entry name" value="GUANYLYL CYCLASE"/>
    <property type="match status" value="1"/>
</dbReference>
<dbReference type="SUPFAM" id="SSF55073">
    <property type="entry name" value="Nucleotide cyclase"/>
    <property type="match status" value="1"/>
</dbReference>
<dbReference type="GO" id="GO:0005886">
    <property type="term" value="C:plasma membrane"/>
    <property type="evidence" value="ECO:0007669"/>
    <property type="project" value="TreeGrafter"/>
</dbReference>
<reference evidence="13 15" key="2">
    <citation type="submission" date="2018-08" db="EMBL/GenBank/DDBJ databases">
        <title>Genetic Globetrotter - A new plasmid hitch-hiking vast phylogenetic and geographic distances.</title>
        <authorList>
            <person name="Vollmers J."/>
            <person name="Petersen J."/>
        </authorList>
    </citation>
    <scope>NUCLEOTIDE SEQUENCE [LARGE SCALE GENOMIC DNA]</scope>
    <source>
        <strain evidence="13 15">DSM 26383</strain>
    </source>
</reference>
<evidence type="ECO:0000256" key="4">
    <source>
        <dbReference type="ARBA" id="ARBA00022692"/>
    </source>
</evidence>
<dbReference type="GO" id="GO:0004016">
    <property type="term" value="F:adenylate cyclase activity"/>
    <property type="evidence" value="ECO:0007669"/>
    <property type="project" value="TreeGrafter"/>
</dbReference>
<keyword evidence="6" id="KW-1133">Transmembrane helix</keyword>
<dbReference type="InterPro" id="IPR003661">
    <property type="entry name" value="HisK_dim/P_dom"/>
</dbReference>
<dbReference type="CDD" id="cd00082">
    <property type="entry name" value="HisKA"/>
    <property type="match status" value="1"/>
</dbReference>
<evidence type="ECO:0000256" key="6">
    <source>
        <dbReference type="ARBA" id="ARBA00022989"/>
    </source>
</evidence>
<keyword evidence="14" id="KW-1185">Reference proteome</keyword>
<dbReference type="PROSITE" id="PS50125">
    <property type="entry name" value="GUANYLATE_CYCLASE_2"/>
    <property type="match status" value="1"/>
</dbReference>
<sequence>MTGKERKEELAFAARVAQKLNGPSEAILGYHGLLMEEVRRSGPAGAIEDLEKIALAAAQLSRMILDLAAGRRAPSDDAGAQAILRHDLRSPINAIIGYSEMVLEDFEADLQSSAVRDIGAILGEARRFAGQIDAALDGSDEAGTNHLPDSEEQLAAGLVRSLSAMSAEKASLTGHILVIDDEAANREILSRYLERRGHTVRAVGSAVETFRALGEEAFDLVLLDILMPDTNGIEVLLQIKADAALREIPVVMVSGLKETGAVARCVIAGAEDYLPKPIDPVLLHARVDACLDRAQWRAREKAYTREIQYERDRADALLHAMLPAPVIHRLNNGETQIADRFGNATIVFADIVGFTPLVARLDAGDLVDRLSALFSAFDELVSRHRIEKIKTIGDAYMAASGIPAEREDHAHAAVDFARDLIRATAETNGGAVDMNVRVGINSGPVIAGLIGRKRSVYDVWGETVNLASRLESTGMPGRIQISEATRDALGDYLDIVEARQHDVKGIGLITSYFID</sequence>
<dbReference type="KEGG" id="rid:RIdsm_01048"/>
<accession>A0A0T5P3B0</accession>
<dbReference type="InterPro" id="IPR050401">
    <property type="entry name" value="Cyclic_nucleotide_synthase"/>
</dbReference>
<dbReference type="InterPro" id="IPR001789">
    <property type="entry name" value="Sig_transdc_resp-reg_receiver"/>
</dbReference>
<evidence type="ECO:0000256" key="8">
    <source>
        <dbReference type="ARBA" id="ARBA00023239"/>
    </source>
</evidence>
<evidence type="ECO:0000256" key="7">
    <source>
        <dbReference type="ARBA" id="ARBA00023136"/>
    </source>
</evidence>
<dbReference type="SUPFAM" id="SSF52172">
    <property type="entry name" value="CheY-like"/>
    <property type="match status" value="1"/>
</dbReference>
<dbReference type="PANTHER" id="PTHR11920:SF335">
    <property type="entry name" value="GUANYLATE CYCLASE"/>
    <property type="match status" value="1"/>
</dbReference>
<comment type="subcellular location">
    <subcellularLocation>
        <location evidence="2">Membrane</location>
    </subcellularLocation>
</comment>
<dbReference type="Pfam" id="PF00211">
    <property type="entry name" value="Guanylate_cyc"/>
    <property type="match status" value="1"/>
</dbReference>
<dbReference type="PATRIC" id="fig|540747.5.peg.3017"/>
<dbReference type="InterPro" id="IPR029787">
    <property type="entry name" value="Nucleotide_cyclase"/>
</dbReference>
<dbReference type="GO" id="GO:0007168">
    <property type="term" value="P:receptor guanylyl cyclase signaling pathway"/>
    <property type="evidence" value="ECO:0007669"/>
    <property type="project" value="TreeGrafter"/>
</dbReference>
<evidence type="ECO:0000256" key="2">
    <source>
        <dbReference type="ARBA" id="ARBA00004370"/>
    </source>
</evidence>
<evidence type="ECO:0000259" key="10">
    <source>
        <dbReference type="PROSITE" id="PS50110"/>
    </source>
</evidence>
<evidence type="ECO:0000313" key="14">
    <source>
        <dbReference type="Proteomes" id="UP000051401"/>
    </source>
</evidence>
<dbReference type="Pfam" id="PF00512">
    <property type="entry name" value="HisKA"/>
    <property type="match status" value="1"/>
</dbReference>
<feature type="domain" description="Response regulatory" evidence="10">
    <location>
        <begin position="175"/>
        <end position="291"/>
    </location>
</feature>
<dbReference type="OrthoDB" id="8688375at2"/>
<protein>
    <recommendedName>
        <fullName evidence="3">histidine kinase</fullName>
        <ecNumber evidence="3">2.7.13.3</ecNumber>
    </recommendedName>
</protein>
<proteinExistence type="predicted"/>
<feature type="domain" description="Guanylate cyclase" evidence="11">
    <location>
        <begin position="345"/>
        <end position="471"/>
    </location>
</feature>
<dbReference type="GO" id="GO:0000166">
    <property type="term" value="F:nucleotide binding"/>
    <property type="evidence" value="ECO:0007669"/>
    <property type="project" value="UniProtKB-KW"/>
</dbReference>
<dbReference type="Gene3D" id="3.40.50.2300">
    <property type="match status" value="1"/>
</dbReference>